<name>A0AAP5NBC8_9ENTE</name>
<dbReference type="RefSeq" id="WP_137603528.1">
    <property type="nucleotide sequence ID" value="NZ_JARPYR010000004.1"/>
</dbReference>
<dbReference type="Proteomes" id="UP001245561">
    <property type="component" value="Unassembled WGS sequence"/>
</dbReference>
<dbReference type="Proteomes" id="UP001256547">
    <property type="component" value="Unassembled WGS sequence"/>
</dbReference>
<dbReference type="EMBL" id="JARPYR010000004">
    <property type="protein sequence ID" value="MDT2595989.1"/>
    <property type="molecule type" value="Genomic_DNA"/>
</dbReference>
<dbReference type="EMBL" id="JARPYT010000005">
    <property type="protein sequence ID" value="MDT2636844.1"/>
    <property type="molecule type" value="Genomic_DNA"/>
</dbReference>
<comment type="caution">
    <text evidence="2">The sequence shown here is derived from an EMBL/GenBank/DDBJ whole genome shotgun (WGS) entry which is preliminary data.</text>
</comment>
<evidence type="ECO:0000313" key="3">
    <source>
        <dbReference type="Proteomes" id="UP001245561"/>
    </source>
</evidence>
<proteinExistence type="predicted"/>
<protein>
    <submittedName>
        <fullName evidence="2">Uncharacterized protein</fullName>
    </submittedName>
</protein>
<sequence>MAELSEKLVVPTDIDQIKSIGGKKIMFEYYLLSDSQYSGLIVRKNKSTRAEFYYDKIKNKWLFIGIMNRYFGPESDQFEMYKEITEQEVLEAIK</sequence>
<organism evidence="2 3">
    <name type="scientific">Enterococcus dongliensis</name>
    <dbReference type="NCBI Taxonomy" id="2559925"/>
    <lineage>
        <taxon>Bacteria</taxon>
        <taxon>Bacillati</taxon>
        <taxon>Bacillota</taxon>
        <taxon>Bacilli</taxon>
        <taxon>Lactobacillales</taxon>
        <taxon>Enterococcaceae</taxon>
        <taxon>Enterococcus</taxon>
    </lineage>
</organism>
<evidence type="ECO:0000313" key="2">
    <source>
        <dbReference type="EMBL" id="MDT2636844.1"/>
    </source>
</evidence>
<reference evidence="2 4" key="1">
    <citation type="submission" date="2023-03" db="EMBL/GenBank/DDBJ databases">
        <authorList>
            <person name="Shen W."/>
            <person name="Cai J."/>
        </authorList>
    </citation>
    <scope>NUCLEOTIDE SEQUENCE</scope>
    <source>
        <strain evidence="2">P55-2</strain>
        <strain evidence="1 4">P72-2</strain>
    </source>
</reference>
<evidence type="ECO:0000313" key="1">
    <source>
        <dbReference type="EMBL" id="MDT2595989.1"/>
    </source>
</evidence>
<dbReference type="AlphaFoldDB" id="A0AAP5NBC8"/>
<keyword evidence="4" id="KW-1185">Reference proteome</keyword>
<evidence type="ECO:0000313" key="4">
    <source>
        <dbReference type="Proteomes" id="UP001256547"/>
    </source>
</evidence>
<accession>A0AAP5NBC8</accession>
<gene>
    <name evidence="2" type="ORF">P7D36_04880</name>
    <name evidence="1" type="ORF">P7D39_02990</name>
</gene>